<accession>A0AAV3X823</accession>
<evidence type="ECO:0000256" key="1">
    <source>
        <dbReference type="SAM" id="Phobius"/>
    </source>
</evidence>
<evidence type="ECO:0000313" key="4">
    <source>
        <dbReference type="Proteomes" id="UP001050975"/>
    </source>
</evidence>
<keyword evidence="1" id="KW-0812">Transmembrane</keyword>
<dbReference type="Proteomes" id="UP001050975">
    <property type="component" value="Unassembled WGS sequence"/>
</dbReference>
<dbReference type="EMBL" id="BLAY01000013">
    <property type="protein sequence ID" value="GET36494.1"/>
    <property type="molecule type" value="Genomic_DNA"/>
</dbReference>
<reference evidence="3" key="1">
    <citation type="submission" date="2019-10" db="EMBL/GenBank/DDBJ databases">
        <title>Draft genome sequece of Microseira wollei NIES-4236.</title>
        <authorList>
            <person name="Yamaguchi H."/>
            <person name="Suzuki S."/>
            <person name="Kawachi M."/>
        </authorList>
    </citation>
    <scope>NUCLEOTIDE SEQUENCE</scope>
    <source>
        <strain evidence="3">NIES-4236</strain>
    </source>
</reference>
<feature type="domain" description="DUF218" evidence="2">
    <location>
        <begin position="53"/>
        <end position="173"/>
    </location>
</feature>
<gene>
    <name evidence="3" type="ORF">MiSe_12450</name>
</gene>
<dbReference type="RefSeq" id="WP_226576171.1">
    <property type="nucleotide sequence ID" value="NZ_BLAY01000013.1"/>
</dbReference>
<evidence type="ECO:0000313" key="3">
    <source>
        <dbReference type="EMBL" id="GET36494.1"/>
    </source>
</evidence>
<dbReference type="Pfam" id="PF02698">
    <property type="entry name" value="DUF218"/>
    <property type="match status" value="1"/>
</dbReference>
<keyword evidence="4" id="KW-1185">Reference proteome</keyword>
<name>A0AAV3X823_9CYAN</name>
<sequence>MENSIKPRLALAKKIRRGFYIVGGGIGALLLGLYGFVGVRLAIANHTTPTPEAIMLLGGGKGREQFTVEFAKAHPSLDILASGVRFPDGLEVFRDAGIPENRLYSNIYAVDTVGNFAITVEELQKRKVHHVYLITSDYHMSRAVAVATIILGSRGIAFTPVSIATNETPETWSWLRIARDTSRSIFWIFTGRTGANFTIHLKLKR</sequence>
<protein>
    <recommendedName>
        <fullName evidence="2">DUF218 domain-containing protein</fullName>
    </recommendedName>
</protein>
<organism evidence="3 4">
    <name type="scientific">Microseira wollei NIES-4236</name>
    <dbReference type="NCBI Taxonomy" id="2530354"/>
    <lineage>
        <taxon>Bacteria</taxon>
        <taxon>Bacillati</taxon>
        <taxon>Cyanobacteriota</taxon>
        <taxon>Cyanophyceae</taxon>
        <taxon>Oscillatoriophycideae</taxon>
        <taxon>Aerosakkonematales</taxon>
        <taxon>Aerosakkonemataceae</taxon>
        <taxon>Microseira</taxon>
    </lineage>
</organism>
<keyword evidence="1" id="KW-0472">Membrane</keyword>
<proteinExistence type="predicted"/>
<comment type="caution">
    <text evidence="3">The sequence shown here is derived from an EMBL/GenBank/DDBJ whole genome shotgun (WGS) entry which is preliminary data.</text>
</comment>
<dbReference type="AlphaFoldDB" id="A0AAV3X823"/>
<dbReference type="InterPro" id="IPR003848">
    <property type="entry name" value="DUF218"/>
</dbReference>
<evidence type="ECO:0000259" key="2">
    <source>
        <dbReference type="Pfam" id="PF02698"/>
    </source>
</evidence>
<feature type="transmembrane region" description="Helical" evidence="1">
    <location>
        <begin position="20"/>
        <end position="43"/>
    </location>
</feature>
<keyword evidence="1" id="KW-1133">Transmembrane helix</keyword>
<dbReference type="CDD" id="cd06259">
    <property type="entry name" value="YdcF-like"/>
    <property type="match status" value="1"/>
</dbReference>